<proteinExistence type="predicted"/>
<evidence type="ECO:0000313" key="2">
    <source>
        <dbReference type="EMBL" id="VAX08975.1"/>
    </source>
</evidence>
<evidence type="ECO:0008006" key="3">
    <source>
        <dbReference type="Google" id="ProtNLM"/>
    </source>
</evidence>
<reference evidence="2" key="1">
    <citation type="submission" date="2018-06" db="EMBL/GenBank/DDBJ databases">
        <authorList>
            <person name="Zhirakovskaya E."/>
        </authorList>
    </citation>
    <scope>NUCLEOTIDE SEQUENCE</scope>
</reference>
<gene>
    <name evidence="2" type="ORF">MNBD_GAMMA26-2221</name>
</gene>
<keyword evidence="1" id="KW-0472">Membrane</keyword>
<feature type="transmembrane region" description="Helical" evidence="1">
    <location>
        <begin position="52"/>
        <end position="71"/>
    </location>
</feature>
<feature type="transmembrane region" description="Helical" evidence="1">
    <location>
        <begin position="162"/>
        <end position="186"/>
    </location>
</feature>
<organism evidence="2">
    <name type="scientific">hydrothermal vent metagenome</name>
    <dbReference type="NCBI Taxonomy" id="652676"/>
    <lineage>
        <taxon>unclassified sequences</taxon>
        <taxon>metagenomes</taxon>
        <taxon>ecological metagenomes</taxon>
    </lineage>
</organism>
<feature type="transmembrane region" description="Helical" evidence="1">
    <location>
        <begin position="102"/>
        <end position="122"/>
    </location>
</feature>
<dbReference type="AlphaFoldDB" id="A0A3B1BRN0"/>
<keyword evidence="1" id="KW-0812">Transmembrane</keyword>
<protein>
    <recommendedName>
        <fullName evidence="3">DUF2232 domain-containing protein</fullName>
    </recommendedName>
</protein>
<feature type="transmembrane region" description="Helical" evidence="1">
    <location>
        <begin position="207"/>
        <end position="227"/>
    </location>
</feature>
<name>A0A3B1BRN0_9ZZZZ</name>
<evidence type="ECO:0000256" key="1">
    <source>
        <dbReference type="SAM" id="Phobius"/>
    </source>
</evidence>
<keyword evidence="1" id="KW-1133">Transmembrane helix</keyword>
<accession>A0A3B1BRN0</accession>
<feature type="transmembrane region" description="Helical" evidence="1">
    <location>
        <begin position="233"/>
        <end position="257"/>
    </location>
</feature>
<sequence>MQSLASFVMRGRLQAVSAAALLAVLAWSFSLLGVLSAAVVALVTLRHGSNEGLVTIVLASLVSAVLGLLALGNVAPALATLALVWTPTWLIAIVLRNSRSLALAVQGGVLFGLTVIVVYHGVMPDPIADWREILQTFSQPLVEAEVLSQAQQLELVDSFAPWMTGFVAVGSYLQLVAGLMLARWWQATMFNPGGFREEFHNLRMHRVMAYIAFPVLVFGINTEMTGVGLLVNYVAMLLMTAYFLQGLAFVHGAVALFGASSGWLFGMYVLLILAMPNMFGLLFAAGYADAWFDFRARIRASRDAD</sequence>
<feature type="transmembrane region" description="Helical" evidence="1">
    <location>
        <begin position="20"/>
        <end position="45"/>
    </location>
</feature>
<dbReference type="EMBL" id="UOFX01000044">
    <property type="protein sequence ID" value="VAX08975.1"/>
    <property type="molecule type" value="Genomic_DNA"/>
</dbReference>
<feature type="transmembrane region" description="Helical" evidence="1">
    <location>
        <begin position="264"/>
        <end position="288"/>
    </location>
</feature>